<feature type="transmembrane region" description="Helical" evidence="1">
    <location>
        <begin position="7"/>
        <end position="25"/>
    </location>
</feature>
<dbReference type="STRING" id="266809.PM03_14735"/>
<feature type="domain" description="DUF1468" evidence="2">
    <location>
        <begin position="10"/>
        <end position="154"/>
    </location>
</feature>
<dbReference type="Pfam" id="PF07331">
    <property type="entry name" value="TctB"/>
    <property type="match status" value="1"/>
</dbReference>
<reference evidence="3 4" key="1">
    <citation type="submission" date="2015-09" db="EMBL/GenBank/DDBJ databases">
        <authorList>
            <consortium name="Swine Surveillance"/>
        </authorList>
    </citation>
    <scope>NUCLEOTIDE SEQUENCE [LARGE SCALE GENOMIC DNA]</scope>
    <source>
        <strain evidence="3 4">CECT 5294</strain>
    </source>
</reference>
<keyword evidence="1" id="KW-0472">Membrane</keyword>
<dbReference type="Proteomes" id="UP000051298">
    <property type="component" value="Unassembled WGS sequence"/>
</dbReference>
<feature type="transmembrane region" description="Helical" evidence="1">
    <location>
        <begin position="131"/>
        <end position="153"/>
    </location>
</feature>
<dbReference type="AlphaFoldDB" id="A0A0P1FGF0"/>
<evidence type="ECO:0000313" key="4">
    <source>
        <dbReference type="Proteomes" id="UP000051298"/>
    </source>
</evidence>
<feature type="transmembrane region" description="Helical" evidence="1">
    <location>
        <begin position="78"/>
        <end position="99"/>
    </location>
</feature>
<proteinExistence type="predicted"/>
<keyword evidence="1" id="KW-1133">Transmembrane helix</keyword>
<sequence length="168" mass="18783">MSKHALDFAFAMLLCVACIFLWFVADGFRGSPRYAQIDTDFWPKIVTGVAAVLTGIIAAQNAYAWWQERRLSQVGETITIDWARIGRMAAMGGLVLLYFFTFDRVGFLLATVAFLWVAAFSLHGGRIMTKIIFAPVFTIALTALFTKVLGLPVPRGDGVFYQFSLMFY</sequence>
<feature type="transmembrane region" description="Helical" evidence="1">
    <location>
        <begin position="105"/>
        <end position="124"/>
    </location>
</feature>
<keyword evidence="1" id="KW-0812">Transmembrane</keyword>
<organism evidence="3 4">
    <name type="scientific">Thalassobacter stenotrophicus</name>
    <dbReference type="NCBI Taxonomy" id="266809"/>
    <lineage>
        <taxon>Bacteria</taxon>
        <taxon>Pseudomonadati</taxon>
        <taxon>Pseudomonadota</taxon>
        <taxon>Alphaproteobacteria</taxon>
        <taxon>Rhodobacterales</taxon>
        <taxon>Roseobacteraceae</taxon>
        <taxon>Thalassobacter</taxon>
    </lineage>
</organism>
<evidence type="ECO:0000313" key="3">
    <source>
        <dbReference type="EMBL" id="CUH60047.1"/>
    </source>
</evidence>
<feature type="transmembrane region" description="Helical" evidence="1">
    <location>
        <begin position="45"/>
        <end position="66"/>
    </location>
</feature>
<evidence type="ECO:0000259" key="2">
    <source>
        <dbReference type="Pfam" id="PF07331"/>
    </source>
</evidence>
<name>A0A0P1FGF0_9RHOB</name>
<evidence type="ECO:0000256" key="1">
    <source>
        <dbReference type="SAM" id="Phobius"/>
    </source>
</evidence>
<accession>A0A0P1FGF0</accession>
<protein>
    <submittedName>
        <fullName evidence="3">Tripartite tricarboxylate transporter TctB family protein</fullName>
    </submittedName>
</protein>
<dbReference type="RefSeq" id="WP_058123115.1">
    <property type="nucleotide sequence ID" value="NZ_CYRX01000024.1"/>
</dbReference>
<dbReference type="eggNOG" id="ENOG5032Z51">
    <property type="taxonomic scope" value="Bacteria"/>
</dbReference>
<dbReference type="InterPro" id="IPR009936">
    <property type="entry name" value="DUF1468"/>
</dbReference>
<gene>
    <name evidence="3" type="ORF">THS5294_01336</name>
</gene>
<dbReference type="EMBL" id="CYRX01000024">
    <property type="protein sequence ID" value="CUH60047.1"/>
    <property type="molecule type" value="Genomic_DNA"/>
</dbReference>